<evidence type="ECO:0000313" key="7">
    <source>
        <dbReference type="Proteomes" id="UP000095023"/>
    </source>
</evidence>
<evidence type="ECO:0000256" key="2">
    <source>
        <dbReference type="ARBA" id="ARBA00022694"/>
    </source>
</evidence>
<dbReference type="GO" id="GO:0005737">
    <property type="term" value="C:cytoplasm"/>
    <property type="evidence" value="ECO:0007669"/>
    <property type="project" value="TreeGrafter"/>
</dbReference>
<dbReference type="AlphaFoldDB" id="A0A1E4TEU1"/>
<feature type="domain" description="Pseudouridine synthase I TruA alpha/beta" evidence="5">
    <location>
        <begin position="208"/>
        <end position="320"/>
    </location>
</feature>
<dbReference type="OrthoDB" id="25767at2759"/>
<dbReference type="Pfam" id="PF01416">
    <property type="entry name" value="PseudoU_synth_1"/>
    <property type="match status" value="1"/>
</dbReference>
<keyword evidence="7" id="KW-1185">Reference proteome</keyword>
<dbReference type="GO" id="GO:0005634">
    <property type="term" value="C:nucleus"/>
    <property type="evidence" value="ECO:0007669"/>
    <property type="project" value="TreeGrafter"/>
</dbReference>
<comment type="catalytic activity">
    <reaction evidence="4">
        <text>uridine(38/39/40) in tRNA = pseudouridine(38/39/40) in tRNA</text>
        <dbReference type="Rhea" id="RHEA:22376"/>
        <dbReference type="Rhea" id="RHEA-COMP:10085"/>
        <dbReference type="Rhea" id="RHEA-COMP:10087"/>
        <dbReference type="ChEBI" id="CHEBI:65314"/>
        <dbReference type="ChEBI" id="CHEBI:65315"/>
        <dbReference type="EC" id="5.4.99.12"/>
    </reaction>
</comment>
<dbReference type="Gene3D" id="3.30.70.660">
    <property type="entry name" value="Pseudouridine synthase I, catalytic domain, C-terminal subdomain"/>
    <property type="match status" value="1"/>
</dbReference>
<name>A0A1E4TEU1_9ASCO</name>
<dbReference type="Proteomes" id="UP000095023">
    <property type="component" value="Unassembled WGS sequence"/>
</dbReference>
<dbReference type="GO" id="GO:0031119">
    <property type="term" value="P:tRNA pseudouridine synthesis"/>
    <property type="evidence" value="ECO:0007669"/>
    <property type="project" value="TreeGrafter"/>
</dbReference>
<dbReference type="GO" id="GO:0003723">
    <property type="term" value="F:RNA binding"/>
    <property type="evidence" value="ECO:0007669"/>
    <property type="project" value="InterPro"/>
</dbReference>
<dbReference type="InterPro" id="IPR020097">
    <property type="entry name" value="PsdUridine_synth_TruA_a/b_dom"/>
</dbReference>
<dbReference type="InterPro" id="IPR001406">
    <property type="entry name" value="PsdUridine_synth_TruA"/>
</dbReference>
<dbReference type="HAMAP" id="MF_00171">
    <property type="entry name" value="TruA"/>
    <property type="match status" value="1"/>
</dbReference>
<dbReference type="InterPro" id="IPR020095">
    <property type="entry name" value="PsdUridine_synth_TruA_C"/>
</dbReference>
<keyword evidence="2 4" id="KW-0819">tRNA processing</keyword>
<evidence type="ECO:0000256" key="4">
    <source>
        <dbReference type="RuleBase" id="RU003792"/>
    </source>
</evidence>
<evidence type="ECO:0000256" key="3">
    <source>
        <dbReference type="ARBA" id="ARBA00023235"/>
    </source>
</evidence>
<organism evidence="6 7">
    <name type="scientific">Tortispora caseinolytica NRRL Y-17796</name>
    <dbReference type="NCBI Taxonomy" id="767744"/>
    <lineage>
        <taxon>Eukaryota</taxon>
        <taxon>Fungi</taxon>
        <taxon>Dikarya</taxon>
        <taxon>Ascomycota</taxon>
        <taxon>Saccharomycotina</taxon>
        <taxon>Trigonopsidomycetes</taxon>
        <taxon>Trigonopsidales</taxon>
        <taxon>Trigonopsidaceae</taxon>
        <taxon>Tortispora</taxon>
    </lineage>
</organism>
<gene>
    <name evidence="6" type="ORF">CANCADRAFT_104682</name>
</gene>
<dbReference type="GO" id="GO:1990481">
    <property type="term" value="P:mRNA pseudouridine synthesis"/>
    <property type="evidence" value="ECO:0007669"/>
    <property type="project" value="TreeGrafter"/>
</dbReference>
<evidence type="ECO:0000313" key="6">
    <source>
        <dbReference type="EMBL" id="ODV90292.1"/>
    </source>
</evidence>
<dbReference type="SUPFAM" id="SSF55120">
    <property type="entry name" value="Pseudouridine synthase"/>
    <property type="match status" value="1"/>
</dbReference>
<proteinExistence type="inferred from homology"/>
<comment type="similarity">
    <text evidence="1 4">Belongs to the tRNA pseudouridine synthase TruA family.</text>
</comment>
<sequence length="416" mass="47787">MKKISDYTKWTHGDLIRRINELEKAIGMRMPNVVPKATNTPELEAKLFAKTRHVALKFSYFGWSYNGLAVQKEPTPLPTVEGTILGALARCRLIPQAAEYEPDLVDFSRAGRTDKGVSARSQVISLKVRSLLDREQQMDPTFDEQELKYTHMLNSLLPDDIRFYQECLRPPVGFDARFSCKSRRYRYFFFAHDPFGAPFLNIDKMREAAALFQGDHDFRNFCKVDGSKQITNFVRTIYDSQIIEISKDAATGQTLYAFDLHGTAFLWHQVRSMIAVLFLIGQGHEEPRIIDELFDIDKYPGKPGYVMAEDFPLVLWDITYGADVAWQDCSRDTKTLQSLSDVFYNQWYATAVRESIQHQIGSTVVQTAPTQTHMRMVTGGGLGSPLRKYVPLKDKPRGLEPEEVNMRFRKRKIRDD</sequence>
<dbReference type="FunFam" id="3.30.70.580:FF:000020">
    <property type="entry name" value="tRNA pseudouridine synthase"/>
    <property type="match status" value="1"/>
</dbReference>
<dbReference type="Gene3D" id="3.30.70.580">
    <property type="entry name" value="Pseudouridine synthase I, catalytic domain, N-terminal subdomain"/>
    <property type="match status" value="1"/>
</dbReference>
<accession>A0A1E4TEU1</accession>
<dbReference type="EC" id="5.4.99.12" evidence="4"/>
<dbReference type="InterPro" id="IPR020103">
    <property type="entry name" value="PsdUridine_synth_cat_dom_sf"/>
</dbReference>
<evidence type="ECO:0000256" key="1">
    <source>
        <dbReference type="ARBA" id="ARBA00009375"/>
    </source>
</evidence>
<dbReference type="NCBIfam" id="TIGR00071">
    <property type="entry name" value="hisT_truA"/>
    <property type="match status" value="1"/>
</dbReference>
<reference evidence="7" key="1">
    <citation type="submission" date="2016-02" db="EMBL/GenBank/DDBJ databases">
        <title>Comparative genomics of biotechnologically important yeasts.</title>
        <authorList>
            <consortium name="DOE Joint Genome Institute"/>
            <person name="Riley R."/>
            <person name="Haridas S."/>
            <person name="Wolfe K.H."/>
            <person name="Lopes M.R."/>
            <person name="Hittinger C.T."/>
            <person name="Goker M."/>
            <person name="Salamov A."/>
            <person name="Wisecaver J."/>
            <person name="Long T.M."/>
            <person name="Aerts A.L."/>
            <person name="Barry K."/>
            <person name="Choi C."/>
            <person name="Clum A."/>
            <person name="Coughlan A.Y."/>
            <person name="Deshpande S."/>
            <person name="Douglass A.P."/>
            <person name="Hanson S.J."/>
            <person name="Klenk H.-P."/>
            <person name="Labutti K."/>
            <person name="Lapidus A."/>
            <person name="Lindquist E."/>
            <person name="Lipzen A."/>
            <person name="Meier-Kolthoff J.P."/>
            <person name="Ohm R.A."/>
            <person name="Otillar R.P."/>
            <person name="Pangilinan J."/>
            <person name="Peng Y."/>
            <person name="Rokas A."/>
            <person name="Rosa C.A."/>
            <person name="Scheuner C."/>
            <person name="Sibirny A.A."/>
            <person name="Slot J.C."/>
            <person name="Stielow J.B."/>
            <person name="Sun H."/>
            <person name="Kurtzman C.P."/>
            <person name="Blackwell M."/>
            <person name="Jeffries T.W."/>
            <person name="Grigoriev I.V."/>
        </authorList>
    </citation>
    <scope>NUCLEOTIDE SEQUENCE [LARGE SCALE GENOMIC DNA]</scope>
    <source>
        <strain evidence="7">NRRL Y-17796</strain>
    </source>
</reference>
<dbReference type="PANTHER" id="PTHR11142:SF5">
    <property type="entry name" value="TRNA PSEUDOURIDINE(38_39) SYNTHASE"/>
    <property type="match status" value="1"/>
</dbReference>
<protein>
    <recommendedName>
        <fullName evidence="4">tRNA pseudouridine synthase</fullName>
        <ecNumber evidence="4">5.4.99.12</ecNumber>
    </recommendedName>
</protein>
<dbReference type="InterPro" id="IPR020094">
    <property type="entry name" value="TruA/RsuA/RluB/E/F_N"/>
</dbReference>
<keyword evidence="3 4" id="KW-0413">Isomerase</keyword>
<dbReference type="EMBL" id="KV453842">
    <property type="protein sequence ID" value="ODV90292.1"/>
    <property type="molecule type" value="Genomic_DNA"/>
</dbReference>
<evidence type="ECO:0000259" key="5">
    <source>
        <dbReference type="Pfam" id="PF01416"/>
    </source>
</evidence>
<dbReference type="GO" id="GO:0160147">
    <property type="term" value="F:tRNA pseudouridine(38-40) synthase activity"/>
    <property type="evidence" value="ECO:0007669"/>
    <property type="project" value="UniProtKB-EC"/>
</dbReference>
<dbReference type="PANTHER" id="PTHR11142">
    <property type="entry name" value="PSEUDOURIDYLATE SYNTHASE"/>
    <property type="match status" value="1"/>
</dbReference>